<evidence type="ECO:0000256" key="2">
    <source>
        <dbReference type="ARBA" id="ARBA00022771"/>
    </source>
</evidence>
<dbReference type="PANTHER" id="PTHR15710">
    <property type="entry name" value="E3 UBIQUITIN-PROTEIN LIGASE PRAJA"/>
    <property type="match status" value="1"/>
</dbReference>
<dbReference type="SMART" id="SM00184">
    <property type="entry name" value="RING"/>
    <property type="match status" value="1"/>
</dbReference>
<keyword evidence="7" id="KW-1185">Reference proteome</keyword>
<dbReference type="Pfam" id="PF13639">
    <property type="entry name" value="zf-RING_2"/>
    <property type="match status" value="1"/>
</dbReference>
<accession>A0A1E5USR6</accession>
<dbReference type="AlphaFoldDB" id="A0A1E5USR6"/>
<dbReference type="Gene3D" id="3.30.40.10">
    <property type="entry name" value="Zinc/RING finger domain, C3HC4 (zinc finger)"/>
    <property type="match status" value="1"/>
</dbReference>
<gene>
    <name evidence="6" type="ORF">BAE44_0023080</name>
</gene>
<sequence>MLASMPLLRDVDVSADYWVSCSALDAVAASMRDRARKDDDKGLGGGRYHFSVQLAMEVTLVYSEPKAVVRACAETVMQVAEAGSADHRCSICMVGFENIGAGPMAPVNLPCSHPFHTQCITVWLFKGHSCPACRHELRGSALGITRAQAWRAS</sequence>
<keyword evidence="3" id="KW-0862">Zinc</keyword>
<feature type="domain" description="RING-type" evidence="5">
    <location>
        <begin position="89"/>
        <end position="134"/>
    </location>
</feature>
<dbReference type="InterPro" id="IPR001841">
    <property type="entry name" value="Znf_RING"/>
</dbReference>
<evidence type="ECO:0000313" key="6">
    <source>
        <dbReference type="EMBL" id="OEL15900.1"/>
    </source>
</evidence>
<evidence type="ECO:0000256" key="1">
    <source>
        <dbReference type="ARBA" id="ARBA00022723"/>
    </source>
</evidence>
<dbReference type="InterPro" id="IPR013083">
    <property type="entry name" value="Znf_RING/FYVE/PHD"/>
</dbReference>
<evidence type="ECO:0000256" key="4">
    <source>
        <dbReference type="PROSITE-ProRule" id="PRU00175"/>
    </source>
</evidence>
<dbReference type="Proteomes" id="UP000095767">
    <property type="component" value="Unassembled WGS sequence"/>
</dbReference>
<reference evidence="6 7" key="1">
    <citation type="submission" date="2016-09" db="EMBL/GenBank/DDBJ databases">
        <title>The draft genome of Dichanthelium oligosanthes: A C3 panicoid grass species.</title>
        <authorList>
            <person name="Studer A.J."/>
            <person name="Schnable J.C."/>
            <person name="Brutnell T.P."/>
        </authorList>
    </citation>
    <scope>NUCLEOTIDE SEQUENCE [LARGE SCALE GENOMIC DNA]</scope>
    <source>
        <strain evidence="7">cv. Kellogg 1175</strain>
        <tissue evidence="6">Leaf</tissue>
    </source>
</reference>
<name>A0A1E5USR6_9POAL</name>
<dbReference type="EMBL" id="LWDX02065085">
    <property type="protein sequence ID" value="OEL15900.1"/>
    <property type="molecule type" value="Genomic_DNA"/>
</dbReference>
<dbReference type="PROSITE" id="PS50089">
    <property type="entry name" value="ZF_RING_2"/>
    <property type="match status" value="1"/>
</dbReference>
<comment type="caution">
    <text evidence="6">The sequence shown here is derived from an EMBL/GenBank/DDBJ whole genome shotgun (WGS) entry which is preliminary data.</text>
</comment>
<evidence type="ECO:0000256" key="3">
    <source>
        <dbReference type="ARBA" id="ARBA00022833"/>
    </source>
</evidence>
<evidence type="ECO:0000259" key="5">
    <source>
        <dbReference type="PROSITE" id="PS50089"/>
    </source>
</evidence>
<protein>
    <recommendedName>
        <fullName evidence="5">RING-type domain-containing protein</fullName>
    </recommendedName>
</protein>
<keyword evidence="1" id="KW-0479">Metal-binding</keyword>
<keyword evidence="2 4" id="KW-0863">Zinc-finger</keyword>
<organism evidence="6 7">
    <name type="scientific">Dichanthelium oligosanthes</name>
    <dbReference type="NCBI Taxonomy" id="888268"/>
    <lineage>
        <taxon>Eukaryota</taxon>
        <taxon>Viridiplantae</taxon>
        <taxon>Streptophyta</taxon>
        <taxon>Embryophyta</taxon>
        <taxon>Tracheophyta</taxon>
        <taxon>Spermatophyta</taxon>
        <taxon>Magnoliopsida</taxon>
        <taxon>Liliopsida</taxon>
        <taxon>Poales</taxon>
        <taxon>Poaceae</taxon>
        <taxon>PACMAD clade</taxon>
        <taxon>Panicoideae</taxon>
        <taxon>Panicodae</taxon>
        <taxon>Paniceae</taxon>
        <taxon>Dichantheliinae</taxon>
        <taxon>Dichanthelium</taxon>
    </lineage>
</organism>
<dbReference type="OrthoDB" id="631680at2759"/>
<proteinExistence type="predicted"/>
<dbReference type="SUPFAM" id="SSF57850">
    <property type="entry name" value="RING/U-box"/>
    <property type="match status" value="1"/>
</dbReference>
<dbReference type="GO" id="GO:0008270">
    <property type="term" value="F:zinc ion binding"/>
    <property type="evidence" value="ECO:0007669"/>
    <property type="project" value="UniProtKB-KW"/>
</dbReference>
<evidence type="ECO:0000313" key="7">
    <source>
        <dbReference type="Proteomes" id="UP000095767"/>
    </source>
</evidence>